<dbReference type="PROSITE" id="PS51779">
    <property type="entry name" value="POTRA"/>
    <property type="match status" value="1"/>
</dbReference>
<dbReference type="BioCyc" id="ECAT999415-HMP:GTTI-1667-MONOMER"/>
<dbReference type="GO" id="GO:0051301">
    <property type="term" value="P:cell division"/>
    <property type="evidence" value="ECO:0007669"/>
    <property type="project" value="UniProtKB-KW"/>
</dbReference>
<evidence type="ECO:0000256" key="7">
    <source>
        <dbReference type="ARBA" id="ARBA00023306"/>
    </source>
</evidence>
<dbReference type="InterPro" id="IPR034746">
    <property type="entry name" value="POTRA"/>
</dbReference>
<keyword evidence="6 8" id="KW-0472">Membrane</keyword>
<sequence>MIFNKRKEKEETADYYHIYDSDPRKTYLLKKRQKRRKKRIILLSLFLVLCLITSFFISDLSKVKTIKIKGNSVISDYLIIQRSQIKTLKTNYLFLNTKSVKKELETMGLVKKASVKKDLIGNVLITVEEAEIIAVCQLKKQTYIIDELGNVVKIGTNYKVKNTNGLPKLFNFDKLSVVKAFAKAYIKVPTIIKNAVSDVIFNPLRAYPNRVRLIMDNNKEIHINIEDMEQRLKHFDYAAYLTEYKDDCIFSFEGGNIYIKKAKTNKHR</sequence>
<evidence type="ECO:0000256" key="3">
    <source>
        <dbReference type="ARBA" id="ARBA00022618"/>
    </source>
</evidence>
<evidence type="ECO:0000256" key="5">
    <source>
        <dbReference type="ARBA" id="ARBA00022989"/>
    </source>
</evidence>
<dbReference type="InterPro" id="IPR013685">
    <property type="entry name" value="POTRA_FtsQ_type"/>
</dbReference>
<dbReference type="InterPro" id="IPR050487">
    <property type="entry name" value="FtsQ_DivIB"/>
</dbReference>
<dbReference type="InterPro" id="IPR005548">
    <property type="entry name" value="Cell_div_FtsQ/DivIB_C"/>
</dbReference>
<organism evidence="10 11">
    <name type="scientific">Eggerthia catenaformis OT 569 = DSM 20559</name>
    <dbReference type="NCBI Taxonomy" id="999415"/>
    <lineage>
        <taxon>Bacteria</taxon>
        <taxon>Bacillati</taxon>
        <taxon>Bacillota</taxon>
        <taxon>Erysipelotrichia</taxon>
        <taxon>Erysipelotrichales</taxon>
        <taxon>Coprobacillaceae</taxon>
        <taxon>Eggerthia</taxon>
    </lineage>
</organism>
<evidence type="ECO:0000256" key="2">
    <source>
        <dbReference type="ARBA" id="ARBA00022475"/>
    </source>
</evidence>
<evidence type="ECO:0000313" key="10">
    <source>
        <dbReference type="EMBL" id="EMD16203.1"/>
    </source>
</evidence>
<comment type="subcellular location">
    <subcellularLocation>
        <location evidence="1">Membrane</location>
    </subcellularLocation>
</comment>
<dbReference type="RefSeq" id="WP_004803867.1">
    <property type="nucleotide sequence ID" value="NZ_KB446649.1"/>
</dbReference>
<reference evidence="10 11" key="1">
    <citation type="submission" date="2013-02" db="EMBL/GenBank/DDBJ databases">
        <title>The Genome Sequence of Lactobacillus catenaformis F0143.</title>
        <authorList>
            <consortium name="The Broad Institute Genome Sequencing Platform"/>
            <person name="Earl A."/>
            <person name="Ward D."/>
            <person name="Feldgarden M."/>
            <person name="Gevers D."/>
            <person name="Izard J."/>
            <person name="Blanton J.M."/>
            <person name="Mathney J."/>
            <person name="Dewhirst F.E."/>
            <person name="Young S.K."/>
            <person name="Zeng Q."/>
            <person name="Gargeya S."/>
            <person name="Fitzgerald M."/>
            <person name="Haas B."/>
            <person name="Abouelleil A."/>
            <person name="Alvarado L."/>
            <person name="Arachchi H.M."/>
            <person name="Berlin A."/>
            <person name="Chapman S.B."/>
            <person name="Gearin G."/>
            <person name="Goldberg J."/>
            <person name="Griggs A."/>
            <person name="Gujja S."/>
            <person name="Hansen M."/>
            <person name="Heiman D."/>
            <person name="Howarth C."/>
            <person name="Larimer J."/>
            <person name="Lui A."/>
            <person name="MacDonald P.J.P."/>
            <person name="McCowen C."/>
            <person name="Montmayeur A."/>
            <person name="Murphy C."/>
            <person name="Neiman D."/>
            <person name="Pearson M."/>
            <person name="Priest M."/>
            <person name="Roberts A."/>
            <person name="Saif S."/>
            <person name="Shea T."/>
            <person name="Sisk P."/>
            <person name="Stolte C."/>
            <person name="Sykes S."/>
            <person name="Wortman J."/>
            <person name="Nusbaum C."/>
            <person name="Birren B."/>
        </authorList>
    </citation>
    <scope>NUCLEOTIDE SEQUENCE [LARGE SCALE GENOMIC DNA]</scope>
    <source>
        <strain evidence="10 11">OT 569</strain>
    </source>
</reference>
<keyword evidence="5 8" id="KW-1133">Transmembrane helix</keyword>
<evidence type="ECO:0000259" key="9">
    <source>
        <dbReference type="PROSITE" id="PS51779"/>
    </source>
</evidence>
<keyword evidence="2" id="KW-1003">Cell membrane</keyword>
<proteinExistence type="predicted"/>
<comment type="caution">
    <text evidence="10">The sequence shown here is derived from an EMBL/GenBank/DDBJ whole genome shotgun (WGS) entry which is preliminary data.</text>
</comment>
<dbReference type="eggNOG" id="COG1589">
    <property type="taxonomic scope" value="Bacteria"/>
</dbReference>
<dbReference type="Gene3D" id="3.10.20.310">
    <property type="entry name" value="membrane protein fhac"/>
    <property type="match status" value="1"/>
</dbReference>
<dbReference type="Proteomes" id="UP000011758">
    <property type="component" value="Unassembled WGS sequence"/>
</dbReference>
<feature type="domain" description="POTRA" evidence="9">
    <location>
        <begin position="61"/>
        <end position="130"/>
    </location>
</feature>
<dbReference type="PANTHER" id="PTHR37820">
    <property type="entry name" value="CELL DIVISION PROTEIN DIVIB"/>
    <property type="match status" value="1"/>
</dbReference>
<keyword evidence="4 8" id="KW-0812">Transmembrane</keyword>
<evidence type="ECO:0000256" key="6">
    <source>
        <dbReference type="ARBA" id="ARBA00023136"/>
    </source>
</evidence>
<protein>
    <recommendedName>
        <fullName evidence="9">POTRA domain-containing protein</fullName>
    </recommendedName>
</protein>
<evidence type="ECO:0000313" key="11">
    <source>
        <dbReference type="Proteomes" id="UP000011758"/>
    </source>
</evidence>
<dbReference type="STRING" id="999415.HMPREF9943_01606"/>
<evidence type="ECO:0000256" key="1">
    <source>
        <dbReference type="ARBA" id="ARBA00004370"/>
    </source>
</evidence>
<dbReference type="EMBL" id="AGEJ01000024">
    <property type="protein sequence ID" value="EMD16203.1"/>
    <property type="molecule type" value="Genomic_DNA"/>
</dbReference>
<dbReference type="AlphaFoldDB" id="M2NDB6"/>
<dbReference type="Gene3D" id="3.40.50.10960">
    <property type="match status" value="1"/>
</dbReference>
<keyword evidence="7" id="KW-0131">Cell cycle</keyword>
<keyword evidence="3" id="KW-0132">Cell division</keyword>
<name>M2NDB6_9FIRM</name>
<dbReference type="Pfam" id="PF03799">
    <property type="entry name" value="FtsQ_DivIB_C"/>
    <property type="match status" value="1"/>
</dbReference>
<dbReference type="Pfam" id="PF08478">
    <property type="entry name" value="POTRA_1"/>
    <property type="match status" value="1"/>
</dbReference>
<dbReference type="OrthoDB" id="1654351at2"/>
<dbReference type="GO" id="GO:0005886">
    <property type="term" value="C:plasma membrane"/>
    <property type="evidence" value="ECO:0007669"/>
    <property type="project" value="TreeGrafter"/>
</dbReference>
<keyword evidence="11" id="KW-1185">Reference proteome</keyword>
<accession>M2NDB6</accession>
<evidence type="ECO:0000256" key="8">
    <source>
        <dbReference type="SAM" id="Phobius"/>
    </source>
</evidence>
<dbReference type="PANTHER" id="PTHR37820:SF1">
    <property type="entry name" value="CELL DIVISION PROTEIN FTSQ"/>
    <property type="match status" value="1"/>
</dbReference>
<feature type="transmembrane region" description="Helical" evidence="8">
    <location>
        <begin position="40"/>
        <end position="57"/>
    </location>
</feature>
<gene>
    <name evidence="10" type="ORF">HMPREF9943_01606</name>
</gene>
<evidence type="ECO:0000256" key="4">
    <source>
        <dbReference type="ARBA" id="ARBA00022692"/>
    </source>
</evidence>